<evidence type="ECO:0008006" key="3">
    <source>
        <dbReference type="Google" id="ProtNLM"/>
    </source>
</evidence>
<dbReference type="RefSeq" id="WP_147925345.1">
    <property type="nucleotide sequence ID" value="NZ_VKAC01000003.1"/>
</dbReference>
<name>A0A5C8ZHA0_9ACTN</name>
<keyword evidence="2" id="KW-1185">Reference proteome</keyword>
<accession>A0A5C8ZHA0</accession>
<dbReference type="Proteomes" id="UP000321234">
    <property type="component" value="Unassembled WGS sequence"/>
</dbReference>
<evidence type="ECO:0000313" key="1">
    <source>
        <dbReference type="EMBL" id="TXR56924.1"/>
    </source>
</evidence>
<organism evidence="1 2">
    <name type="scientific">Quadrisphaera setariae</name>
    <dbReference type="NCBI Taxonomy" id="2593304"/>
    <lineage>
        <taxon>Bacteria</taxon>
        <taxon>Bacillati</taxon>
        <taxon>Actinomycetota</taxon>
        <taxon>Actinomycetes</taxon>
        <taxon>Kineosporiales</taxon>
        <taxon>Kineosporiaceae</taxon>
        <taxon>Quadrisphaera</taxon>
    </lineage>
</organism>
<evidence type="ECO:0000313" key="2">
    <source>
        <dbReference type="Proteomes" id="UP000321234"/>
    </source>
</evidence>
<dbReference type="EMBL" id="VKAC01000003">
    <property type="protein sequence ID" value="TXR56924.1"/>
    <property type="molecule type" value="Genomic_DNA"/>
</dbReference>
<dbReference type="AlphaFoldDB" id="A0A5C8ZHA0"/>
<comment type="caution">
    <text evidence="1">The sequence shown here is derived from an EMBL/GenBank/DDBJ whole genome shotgun (WGS) entry which is preliminary data.</text>
</comment>
<gene>
    <name evidence="1" type="ORF">FMM08_05315</name>
</gene>
<sequence length="120" mass="13737">MIEVGRRTKNQPAPPWAVFEALVDPHRDPARPWLALLHDELEPEVLEQDELRLVVWSSLWLRRPDATVRFDVLPGGPKGGTDLRWTLLVEEPPPDLALVGQLCKRLNQIINAELRYSFGQ</sequence>
<proteinExistence type="predicted"/>
<dbReference type="OrthoDB" id="3623843at2"/>
<reference evidence="1 2" key="1">
    <citation type="submission" date="2019-07" db="EMBL/GenBank/DDBJ databases">
        <title>Quadrisphaera sp. strain DD2A genome sequencing and assembly.</title>
        <authorList>
            <person name="Kim I."/>
        </authorList>
    </citation>
    <scope>NUCLEOTIDE SEQUENCE [LARGE SCALE GENOMIC DNA]</scope>
    <source>
        <strain evidence="1 2">DD2A</strain>
    </source>
</reference>
<protein>
    <recommendedName>
        <fullName evidence="3">Polyketide cyclase / dehydrase and lipid transport</fullName>
    </recommendedName>
</protein>